<name>Q14KY8_SPICI</name>
<dbReference type="AlphaFoldDB" id="Q14KY8"/>
<reference evidence="1" key="1">
    <citation type="journal article" date="2010" name="Appl. Environ. Microbiol.">
        <title>Partial chromosome sequence of Spiroplasma citri reveals extensive viral invasion and important gene decay.</title>
        <authorList>
            <person name="Carle P."/>
            <person name="Saillard C."/>
            <person name="Carrere N."/>
            <person name="Carrere S."/>
            <person name="Duret S."/>
            <person name="Eveillard S."/>
            <person name="Gaurivaud P."/>
            <person name="Gourgues G."/>
            <person name="Gouzy J."/>
            <person name="Salar P."/>
            <person name="Verdin E."/>
            <person name="Breton M."/>
            <person name="Blanchard A."/>
            <person name="Laigret F."/>
            <person name="Bove J.M."/>
            <person name="Renaudin J."/>
            <person name="Foissac X."/>
        </authorList>
    </citation>
    <scope>NUCLEOTIDE SEQUENCE</scope>
    <source>
        <strain evidence="1">GII3-3X</strain>
    </source>
</reference>
<organism evidence="1">
    <name type="scientific">Spiroplasma citri</name>
    <dbReference type="NCBI Taxonomy" id="2133"/>
    <lineage>
        <taxon>Bacteria</taxon>
        <taxon>Bacillati</taxon>
        <taxon>Mycoplasmatota</taxon>
        <taxon>Mollicutes</taxon>
        <taxon>Entomoplasmatales</taxon>
        <taxon>Spiroplasmataceae</taxon>
        <taxon>Spiroplasma</taxon>
    </lineage>
</organism>
<protein>
    <submittedName>
        <fullName evidence="1">Uncharacterized protein</fullName>
    </submittedName>
</protein>
<accession>Q14KY8</accession>
<dbReference type="EMBL" id="AM285321">
    <property type="protein sequence ID" value="CAK99842.1"/>
    <property type="molecule type" value="Genomic_DNA"/>
</dbReference>
<gene>
    <name evidence="1" type="ORF">SPICI20_084</name>
</gene>
<evidence type="ECO:0000313" key="1">
    <source>
        <dbReference type="EMBL" id="CAK99842.1"/>
    </source>
</evidence>
<dbReference type="RefSeq" id="WP_277945297.1">
    <property type="nucleotide sequence ID" value="NZ_CP096807.1"/>
</dbReference>
<proteinExistence type="predicted"/>
<sequence>MALNKYISFFIKLSNKFIPEKDNMLTITDDLFKYIPERLQASLFKLPEENFTMNTAATIKITSKDFKSHNFDYAILDKNVTLNSTLASLYDDIKLFVIKAIDTIYHYNLAMSVFELQFRKNGYSDPNLLGEETTLDKLYTFSSGGKKKHWVLLELNVNYVKWSATNLY</sequence>